<gene>
    <name evidence="2" type="ORF">QYE76_069364</name>
</gene>
<sequence length="374" mass="41856">MDFYSASRRQAMEPSNWTSLPSDLIRRVADLFLATSDVDYYMSVRAVCRNWRAATDDPSGPDPRFSPRGWVLVASLAGGDQTGRRCLFLHVNTGRFLWKGPLRSYTCVASTEDCHLVLEPASRNSRICLLNPMTGHLVSLPVTTAQFLGDNEFGLSHDRSMFATGSSSMVLYSFFDSSSGGCIDLTWDAVYNRESLFKAAIGMFASMVPFKGRAYTVNNNGSVAVVEHNCRLDEKPEVTRVVTGSWNWMDDRSTFLVDNAGELLLVSLLVLRREMQVFRVDLKNGLLEQIQGIGNRAIFLGKRRCLSIDAYKFQAIESNCIYYIGYRFGFDCGIFMHCLKDGSHVKLFESCCAPEGPKSLARVIMEYACYGHNA</sequence>
<reference evidence="2" key="1">
    <citation type="submission" date="2023-07" db="EMBL/GenBank/DDBJ databases">
        <title>A chromosome-level genome assembly of Lolium multiflorum.</title>
        <authorList>
            <person name="Chen Y."/>
            <person name="Copetti D."/>
            <person name="Kolliker R."/>
            <person name="Studer B."/>
        </authorList>
    </citation>
    <scope>NUCLEOTIDE SEQUENCE</scope>
    <source>
        <strain evidence="2">02402/16</strain>
        <tissue evidence="2">Leaf</tissue>
    </source>
</reference>
<name>A0AAD8WET9_LOLMU</name>
<evidence type="ECO:0000313" key="2">
    <source>
        <dbReference type="EMBL" id="KAK1651559.1"/>
    </source>
</evidence>
<dbReference type="PANTHER" id="PTHR33165">
    <property type="entry name" value="F-BOX DOMAIN CONTAINING PROTEIN-LIKE-RELATED"/>
    <property type="match status" value="1"/>
</dbReference>
<proteinExistence type="predicted"/>
<organism evidence="2 3">
    <name type="scientific">Lolium multiflorum</name>
    <name type="common">Italian ryegrass</name>
    <name type="synonym">Lolium perenne subsp. multiflorum</name>
    <dbReference type="NCBI Taxonomy" id="4521"/>
    <lineage>
        <taxon>Eukaryota</taxon>
        <taxon>Viridiplantae</taxon>
        <taxon>Streptophyta</taxon>
        <taxon>Embryophyta</taxon>
        <taxon>Tracheophyta</taxon>
        <taxon>Spermatophyta</taxon>
        <taxon>Magnoliopsida</taxon>
        <taxon>Liliopsida</taxon>
        <taxon>Poales</taxon>
        <taxon>Poaceae</taxon>
        <taxon>BOP clade</taxon>
        <taxon>Pooideae</taxon>
        <taxon>Poodae</taxon>
        <taxon>Poeae</taxon>
        <taxon>Poeae Chloroplast Group 2 (Poeae type)</taxon>
        <taxon>Loliodinae</taxon>
        <taxon>Loliinae</taxon>
        <taxon>Lolium</taxon>
    </lineage>
</organism>
<dbReference type="Pfam" id="PF03478">
    <property type="entry name" value="Beta-prop_KIB1-4"/>
    <property type="match status" value="1"/>
</dbReference>
<accession>A0AAD8WET9</accession>
<feature type="domain" description="KIB1-4 beta-propeller" evidence="1">
    <location>
        <begin position="101"/>
        <end position="324"/>
    </location>
</feature>
<dbReference type="InterPro" id="IPR015943">
    <property type="entry name" value="WD40/YVTN_repeat-like_dom_sf"/>
</dbReference>
<dbReference type="AlphaFoldDB" id="A0AAD8WET9"/>
<evidence type="ECO:0000313" key="3">
    <source>
        <dbReference type="Proteomes" id="UP001231189"/>
    </source>
</evidence>
<dbReference type="PANTHER" id="PTHR33165:SF86">
    <property type="entry name" value="EXPRESSED PROTEIN"/>
    <property type="match status" value="1"/>
</dbReference>
<comment type="caution">
    <text evidence="2">The sequence shown here is derived from an EMBL/GenBank/DDBJ whole genome shotgun (WGS) entry which is preliminary data.</text>
</comment>
<keyword evidence="3" id="KW-1185">Reference proteome</keyword>
<dbReference type="Gene3D" id="2.130.10.10">
    <property type="entry name" value="YVTN repeat-like/Quinoprotein amine dehydrogenase"/>
    <property type="match status" value="1"/>
</dbReference>
<dbReference type="SUPFAM" id="SSF81383">
    <property type="entry name" value="F-box domain"/>
    <property type="match status" value="1"/>
</dbReference>
<protein>
    <recommendedName>
        <fullName evidence="1">KIB1-4 beta-propeller domain-containing protein</fullName>
    </recommendedName>
</protein>
<dbReference type="EMBL" id="JAUUTY010000004">
    <property type="protein sequence ID" value="KAK1651559.1"/>
    <property type="molecule type" value="Genomic_DNA"/>
</dbReference>
<dbReference type="SUPFAM" id="SSF69304">
    <property type="entry name" value="Tricorn protease N-terminal domain"/>
    <property type="match status" value="1"/>
</dbReference>
<evidence type="ECO:0000259" key="1">
    <source>
        <dbReference type="Pfam" id="PF03478"/>
    </source>
</evidence>
<dbReference type="InterPro" id="IPR005174">
    <property type="entry name" value="KIB1-4_b-propeller"/>
</dbReference>
<dbReference type="InterPro" id="IPR036047">
    <property type="entry name" value="F-box-like_dom_sf"/>
</dbReference>
<dbReference type="Proteomes" id="UP001231189">
    <property type="component" value="Unassembled WGS sequence"/>
</dbReference>